<evidence type="ECO:0000256" key="3">
    <source>
        <dbReference type="ARBA" id="ARBA00023015"/>
    </source>
</evidence>
<comment type="caution">
    <text evidence="7">The sequence shown here is derived from an EMBL/GenBank/DDBJ whole genome shotgun (WGS) entry which is preliminary data.</text>
</comment>
<evidence type="ECO:0000313" key="6">
    <source>
        <dbReference type="EMBL" id="CAF0772396.1"/>
    </source>
</evidence>
<dbReference type="AlphaFoldDB" id="A0A815R5P9"/>
<name>A0A815R5P9_9BILA</name>
<dbReference type="EMBL" id="CAJNOM010000577">
    <property type="protein sequence ID" value="CAF1508097.1"/>
    <property type="molecule type" value="Genomic_DNA"/>
</dbReference>
<dbReference type="GO" id="GO:0003713">
    <property type="term" value="F:transcription coactivator activity"/>
    <property type="evidence" value="ECO:0007669"/>
    <property type="project" value="TreeGrafter"/>
</dbReference>
<dbReference type="OrthoDB" id="361039at2759"/>
<evidence type="ECO:0000256" key="1">
    <source>
        <dbReference type="ARBA" id="ARBA00004123"/>
    </source>
</evidence>
<dbReference type="PANTHER" id="PTHR10221:SF9">
    <property type="entry name" value="TRANSCRIPTION INITIATION FACTOR TFIID SUBUNIT 6"/>
    <property type="match status" value="1"/>
</dbReference>
<dbReference type="InterPro" id="IPR037796">
    <property type="entry name" value="TAF6"/>
</dbReference>
<dbReference type="PANTHER" id="PTHR10221">
    <property type="entry name" value="TRANSCRIPTION INITIATION FACTOR TFIID SUBUNIT 6"/>
    <property type="match status" value="1"/>
</dbReference>
<dbReference type="Proteomes" id="UP000663877">
    <property type="component" value="Unassembled WGS sequence"/>
</dbReference>
<dbReference type="GO" id="GO:0005669">
    <property type="term" value="C:transcription factor TFIID complex"/>
    <property type="evidence" value="ECO:0007669"/>
    <property type="project" value="InterPro"/>
</dbReference>
<keyword evidence="9" id="KW-1185">Reference proteome</keyword>
<evidence type="ECO:0000313" key="7">
    <source>
        <dbReference type="EMBL" id="CAF1470881.1"/>
    </source>
</evidence>
<dbReference type="EMBL" id="CAJNOI010000008">
    <property type="protein sequence ID" value="CAF0772396.1"/>
    <property type="molecule type" value="Genomic_DNA"/>
</dbReference>
<evidence type="ECO:0000313" key="9">
    <source>
        <dbReference type="Proteomes" id="UP000663832"/>
    </source>
</evidence>
<dbReference type="GO" id="GO:0016251">
    <property type="term" value="F:RNA polymerase II general transcription initiation factor activity"/>
    <property type="evidence" value="ECO:0007669"/>
    <property type="project" value="InterPro"/>
</dbReference>
<evidence type="ECO:0000256" key="4">
    <source>
        <dbReference type="ARBA" id="ARBA00023163"/>
    </source>
</evidence>
<reference evidence="7" key="1">
    <citation type="submission" date="2021-02" db="EMBL/GenBank/DDBJ databases">
        <authorList>
            <person name="Nowell W R."/>
        </authorList>
    </citation>
    <scope>NUCLEOTIDE SEQUENCE</scope>
</reference>
<accession>A0A815R5P9</accession>
<keyword evidence="4" id="KW-0804">Transcription</keyword>
<evidence type="ECO:0000313" key="8">
    <source>
        <dbReference type="EMBL" id="CAF1508097.1"/>
    </source>
</evidence>
<evidence type="ECO:0000256" key="5">
    <source>
        <dbReference type="ARBA" id="ARBA00023242"/>
    </source>
</evidence>
<gene>
    <name evidence="6" type="ORF">BJG266_LOCUS3647</name>
    <name evidence="7" type="ORF">QVE165_LOCUS41581</name>
    <name evidence="8" type="ORF">QVE165_LOCUS43937</name>
</gene>
<dbReference type="GO" id="GO:0051123">
    <property type="term" value="P:RNA polymerase II preinitiation complex assembly"/>
    <property type="evidence" value="ECO:0007669"/>
    <property type="project" value="TreeGrafter"/>
</dbReference>
<organism evidence="7 9">
    <name type="scientific">Adineta steineri</name>
    <dbReference type="NCBI Taxonomy" id="433720"/>
    <lineage>
        <taxon>Eukaryota</taxon>
        <taxon>Metazoa</taxon>
        <taxon>Spiralia</taxon>
        <taxon>Gnathifera</taxon>
        <taxon>Rotifera</taxon>
        <taxon>Eurotatoria</taxon>
        <taxon>Bdelloidea</taxon>
        <taxon>Adinetida</taxon>
        <taxon>Adinetidae</taxon>
        <taxon>Adineta</taxon>
    </lineage>
</organism>
<dbReference type="GO" id="GO:0000124">
    <property type="term" value="C:SAGA complex"/>
    <property type="evidence" value="ECO:0007669"/>
    <property type="project" value="InterPro"/>
</dbReference>
<sequence>MISDLGNEEKKKYLKFTRKCHRTKMTIDDFESTMTNTKPVVEFRLSNGNLPFKATTVAGLSHRKVQCINDHELQLDQVITASMPKIPSDISIRTYWLAIEGKQPTINENPEILQKLI</sequence>
<protein>
    <submittedName>
        <fullName evidence="7">Uncharacterized protein</fullName>
    </submittedName>
</protein>
<keyword evidence="5" id="KW-0539">Nucleus</keyword>
<dbReference type="GO" id="GO:0046695">
    <property type="term" value="C:SLIK (SAGA-like) complex"/>
    <property type="evidence" value="ECO:0007669"/>
    <property type="project" value="InterPro"/>
</dbReference>
<comment type="similarity">
    <text evidence="2">Belongs to the TAF6 family.</text>
</comment>
<keyword evidence="3" id="KW-0805">Transcription regulation</keyword>
<proteinExistence type="inferred from homology"/>
<dbReference type="Proteomes" id="UP000663832">
    <property type="component" value="Unassembled WGS sequence"/>
</dbReference>
<comment type="subcellular location">
    <subcellularLocation>
        <location evidence="1">Nucleus</location>
    </subcellularLocation>
</comment>
<dbReference type="EMBL" id="CAJNOM010000498">
    <property type="protein sequence ID" value="CAF1470881.1"/>
    <property type="molecule type" value="Genomic_DNA"/>
</dbReference>
<evidence type="ECO:0000256" key="2">
    <source>
        <dbReference type="ARBA" id="ARBA00007688"/>
    </source>
</evidence>